<dbReference type="EMBL" id="MK804892">
    <property type="protein sequence ID" value="QDJ96119.1"/>
    <property type="molecule type" value="Genomic_DNA"/>
</dbReference>
<protein>
    <submittedName>
        <fullName evidence="1">Uncharacterized protein</fullName>
    </submittedName>
</protein>
<accession>A0A514TU86</accession>
<keyword evidence="2" id="KW-1185">Reference proteome</keyword>
<reference evidence="1 2" key="1">
    <citation type="submission" date="2019-04" db="EMBL/GenBank/DDBJ databases">
        <title>Nine Novel Phages from a Plateau Lake in Southwest China Provide Insights into Aeromonas Phage Diversity.</title>
        <authorList>
            <person name="Xiao W."/>
            <person name="Bai M."/>
        </authorList>
    </citation>
    <scope>NUCLEOTIDE SEQUENCE [LARGE SCALE GENOMIC DNA]</scope>
</reference>
<dbReference type="Proteomes" id="UP000316563">
    <property type="component" value="Segment"/>
</dbReference>
<proteinExistence type="predicted"/>
<evidence type="ECO:0000313" key="2">
    <source>
        <dbReference type="Proteomes" id="UP000316563"/>
    </source>
</evidence>
<name>A0A514TU86_9CAUD</name>
<gene>
    <name evidence="1" type="ORF">4D05_006</name>
</gene>
<sequence length="273" mass="31016">MSNNAMSSETDLDWLARNVHVWPEGKREALVCWPRNVDTIIWSAVLSDAGWITKDQWLARRAELQNKPSWDDAPEWATHLAQNGRGQWWFMRDGEVRDDVRFYFSSSRGTPEITKGEVLGDWRDTLEKRPEEFKQFTSIEDNQGQDMTQQHDMKQDNGWLERGELPPVGSNVTIVEIDGLGISDLGREFIGDECKVMATFVRPAVFHDDEAKIVAVMEPAGGCCCFRLEMVKPIRTEREMAIDEVCNVAGLDGLVFGLVAGKLYDAGYRKEAK</sequence>
<evidence type="ECO:0000313" key="1">
    <source>
        <dbReference type="EMBL" id="QDJ96119.1"/>
    </source>
</evidence>
<organism evidence="1 2">
    <name type="scientific">Aeromonas phage 4_D05</name>
    <dbReference type="NCBI Taxonomy" id="2588099"/>
    <lineage>
        <taxon>Viruses</taxon>
        <taxon>Duplodnaviria</taxon>
        <taxon>Heunggongvirae</taxon>
        <taxon>Uroviricota</taxon>
        <taxon>Caudoviricetes</taxon>
        <taxon>Kunmingvirus</taxon>
        <taxon>Kunmingvirus kv4D05</taxon>
    </lineage>
</organism>